<proteinExistence type="predicted"/>
<organism evidence="1 2">
    <name type="scientific">Liparis tanakae</name>
    <name type="common">Tanaka's snailfish</name>
    <dbReference type="NCBI Taxonomy" id="230148"/>
    <lineage>
        <taxon>Eukaryota</taxon>
        <taxon>Metazoa</taxon>
        <taxon>Chordata</taxon>
        <taxon>Craniata</taxon>
        <taxon>Vertebrata</taxon>
        <taxon>Euteleostomi</taxon>
        <taxon>Actinopterygii</taxon>
        <taxon>Neopterygii</taxon>
        <taxon>Teleostei</taxon>
        <taxon>Neoteleostei</taxon>
        <taxon>Acanthomorphata</taxon>
        <taxon>Eupercaria</taxon>
        <taxon>Perciformes</taxon>
        <taxon>Cottioidei</taxon>
        <taxon>Cottales</taxon>
        <taxon>Liparidae</taxon>
        <taxon>Liparis</taxon>
    </lineage>
</organism>
<protein>
    <submittedName>
        <fullName evidence="1">Uncharacterized protein</fullName>
    </submittedName>
</protein>
<keyword evidence="2" id="KW-1185">Reference proteome</keyword>
<evidence type="ECO:0000313" key="2">
    <source>
        <dbReference type="Proteomes" id="UP000314294"/>
    </source>
</evidence>
<name>A0A4Z2IRI3_9TELE</name>
<dbReference type="AlphaFoldDB" id="A0A4Z2IRI3"/>
<comment type="caution">
    <text evidence="1">The sequence shown here is derived from an EMBL/GenBank/DDBJ whole genome shotgun (WGS) entry which is preliminary data.</text>
</comment>
<dbReference type="Proteomes" id="UP000314294">
    <property type="component" value="Unassembled WGS sequence"/>
</dbReference>
<accession>A0A4Z2IRI3</accession>
<evidence type="ECO:0000313" key="1">
    <source>
        <dbReference type="EMBL" id="TNN80367.1"/>
    </source>
</evidence>
<sequence>MFIVEPTSSRQPANTCGSRGGGRCSFSTLSESNAAAAAEVVPLASVAGAVGFGVSVYEVALQLASLHHDLLLSLPEPVQQVQPLVDLSRVAWGAGSGSGGLWPLGGGLTRHVALKLLRAQVQRLTVQLLDEGHCTALGKGRWRTMLSVKARHCLKISLPDFRGLRKSMNSRVAWSLSTEERRPAEELELGLD</sequence>
<gene>
    <name evidence="1" type="ORF">EYF80_009391</name>
</gene>
<dbReference type="OrthoDB" id="300289at2759"/>
<dbReference type="EMBL" id="SRLO01000055">
    <property type="protein sequence ID" value="TNN80367.1"/>
    <property type="molecule type" value="Genomic_DNA"/>
</dbReference>
<reference evidence="1 2" key="1">
    <citation type="submission" date="2019-03" db="EMBL/GenBank/DDBJ databases">
        <title>First draft genome of Liparis tanakae, snailfish: a comprehensive survey of snailfish specific genes.</title>
        <authorList>
            <person name="Kim W."/>
            <person name="Song I."/>
            <person name="Jeong J.-H."/>
            <person name="Kim D."/>
            <person name="Kim S."/>
            <person name="Ryu S."/>
            <person name="Song J.Y."/>
            <person name="Lee S.K."/>
        </authorList>
    </citation>
    <scope>NUCLEOTIDE SEQUENCE [LARGE SCALE GENOMIC DNA]</scope>
    <source>
        <tissue evidence="1">Muscle</tissue>
    </source>
</reference>